<keyword evidence="2" id="KW-0472">Membrane</keyword>
<accession>A0ABX5T0Q6</accession>
<keyword evidence="2" id="KW-0812">Transmembrane</keyword>
<keyword evidence="4" id="KW-1185">Reference proteome</keyword>
<dbReference type="RefSeq" id="WP_135322056.1">
    <property type="nucleotide sequence ID" value="NZ_CP038469.1"/>
</dbReference>
<dbReference type="EMBL" id="CP038469">
    <property type="protein sequence ID" value="QBX80024.1"/>
    <property type="molecule type" value="Genomic_DNA"/>
</dbReference>
<dbReference type="Pfam" id="PF03526">
    <property type="entry name" value="Microcin"/>
    <property type="match status" value="1"/>
</dbReference>
<feature type="transmembrane region" description="Helical" evidence="2">
    <location>
        <begin position="75"/>
        <end position="106"/>
    </location>
</feature>
<name>A0ABX5T0Q6_9ENTR</name>
<dbReference type="InterPro" id="IPR003061">
    <property type="entry name" value="Microcin"/>
</dbReference>
<gene>
    <name evidence="3" type="ORF">E4Z61_06475</name>
</gene>
<reference evidence="3 4" key="1">
    <citation type="submission" date="2019-03" db="EMBL/GenBank/DDBJ databases">
        <title>Complete genome sequence of Citrobacter sp. SNU WT2 isolated from diseased rainbow trout.</title>
        <authorList>
            <person name="Oh W.T."/>
            <person name="Park S.C."/>
        </authorList>
    </citation>
    <scope>NUCLEOTIDE SEQUENCE [LARGE SCALE GENOMIC DNA]</scope>
    <source>
        <strain evidence="3 4">SNU WT2</strain>
    </source>
</reference>
<feature type="transmembrane region" description="Helical" evidence="2">
    <location>
        <begin position="35"/>
        <end position="54"/>
    </location>
</feature>
<organism evidence="3 4">
    <name type="scientific">Citrobacter tructae</name>
    <dbReference type="NCBI Taxonomy" id="2562449"/>
    <lineage>
        <taxon>Bacteria</taxon>
        <taxon>Pseudomonadati</taxon>
        <taxon>Pseudomonadota</taxon>
        <taxon>Gammaproteobacteria</taxon>
        <taxon>Enterobacterales</taxon>
        <taxon>Enterobacteriaceae</taxon>
        <taxon>Citrobacter</taxon>
    </lineage>
</organism>
<evidence type="ECO:0000256" key="2">
    <source>
        <dbReference type="SAM" id="Phobius"/>
    </source>
</evidence>
<sequence length="115" mass="13407">MNSGITLKYYLKNSVWSVIVIGVFLYSWINDPNNNLTFQLLLAIFINSLLFPFSKYIIQRSVLLFSKKEFWQRDFFINPTGGSLVVLFEFFCFILAIPVCLFFLIIKTVKTLSKS</sequence>
<proteinExistence type="predicted"/>
<protein>
    <submittedName>
        <fullName evidence="3">Colicin transporter</fullName>
    </submittedName>
</protein>
<feature type="transmembrane region" description="Helical" evidence="2">
    <location>
        <begin position="9"/>
        <end position="29"/>
    </location>
</feature>
<evidence type="ECO:0000313" key="4">
    <source>
        <dbReference type="Proteomes" id="UP000296284"/>
    </source>
</evidence>
<evidence type="ECO:0000313" key="3">
    <source>
        <dbReference type="EMBL" id="QBX80024.1"/>
    </source>
</evidence>
<dbReference type="Proteomes" id="UP000296284">
    <property type="component" value="Chromosome"/>
</dbReference>
<keyword evidence="1" id="KW-0079">Bacteriocin immunity</keyword>
<evidence type="ECO:0000256" key="1">
    <source>
        <dbReference type="ARBA" id="ARBA00023025"/>
    </source>
</evidence>
<keyword evidence="2" id="KW-1133">Transmembrane helix</keyword>